<accession>I5BVN1</accession>
<dbReference type="Proteomes" id="UP000005551">
    <property type="component" value="Unassembled WGS sequence"/>
</dbReference>
<evidence type="ECO:0000313" key="1">
    <source>
        <dbReference type="EMBL" id="EIM73633.1"/>
    </source>
</evidence>
<sequence>MEQARTFGSFMEAVERETPLHFVFSTDRVDLRAAVQLDTEAQSLGEMLEQVSAQTGHSFRQIRERVIVVPAQHVKMQELEKGEVRGRVFDAVSGEP</sequence>
<name>I5BVN1_9BACT</name>
<proteinExistence type="predicted"/>
<keyword evidence="2" id="KW-1185">Reference proteome</keyword>
<dbReference type="AlphaFoldDB" id="I5BVN1"/>
<organism evidence="1 2">
    <name type="scientific">Nitritalea halalkaliphila LW7</name>
    <dbReference type="NCBI Taxonomy" id="1189621"/>
    <lineage>
        <taxon>Bacteria</taxon>
        <taxon>Pseudomonadati</taxon>
        <taxon>Bacteroidota</taxon>
        <taxon>Cytophagia</taxon>
        <taxon>Cytophagales</taxon>
        <taxon>Cyclobacteriaceae</taxon>
        <taxon>Nitritalea</taxon>
    </lineage>
</organism>
<comment type="caution">
    <text evidence="1">The sequence shown here is derived from an EMBL/GenBank/DDBJ whole genome shotgun (WGS) entry which is preliminary data.</text>
</comment>
<protein>
    <submittedName>
        <fullName evidence="1">TonB-dependent receptor plug</fullName>
    </submittedName>
</protein>
<dbReference type="EMBL" id="AJYA01000058">
    <property type="protein sequence ID" value="EIM73633.1"/>
    <property type="molecule type" value="Genomic_DNA"/>
</dbReference>
<feature type="non-terminal residue" evidence="1">
    <location>
        <position position="96"/>
    </location>
</feature>
<reference evidence="1 2" key="1">
    <citation type="submission" date="2012-05" db="EMBL/GenBank/DDBJ databases">
        <title>Genome sequence of Nitritalea halalkaliphila LW7.</title>
        <authorList>
            <person name="Jangir P.K."/>
            <person name="Singh A."/>
            <person name="Shivaji S."/>
            <person name="Sharma R."/>
        </authorList>
    </citation>
    <scope>NUCLEOTIDE SEQUENCE [LARGE SCALE GENOMIC DNA]</scope>
    <source>
        <strain evidence="1 2">LW7</strain>
    </source>
</reference>
<keyword evidence="1" id="KW-0675">Receptor</keyword>
<dbReference type="RefSeq" id="WP_009057023.1">
    <property type="nucleotide sequence ID" value="NZ_AJYA01000058.1"/>
</dbReference>
<gene>
    <name evidence="1" type="ORF">A3SI_17594</name>
</gene>
<evidence type="ECO:0000313" key="2">
    <source>
        <dbReference type="Proteomes" id="UP000005551"/>
    </source>
</evidence>